<dbReference type="SUPFAM" id="SSF48498">
    <property type="entry name" value="Tetracyclin repressor-like, C-terminal domain"/>
    <property type="match status" value="1"/>
</dbReference>
<accession>A0A5C8ZKI3</accession>
<dbReference type="GO" id="GO:0003700">
    <property type="term" value="F:DNA-binding transcription factor activity"/>
    <property type="evidence" value="ECO:0007669"/>
    <property type="project" value="TreeGrafter"/>
</dbReference>
<dbReference type="Pfam" id="PF00440">
    <property type="entry name" value="TetR_N"/>
    <property type="match status" value="1"/>
</dbReference>
<dbReference type="Proteomes" id="UP000321234">
    <property type="component" value="Unassembled WGS sequence"/>
</dbReference>
<keyword evidence="1 2" id="KW-0238">DNA-binding</keyword>
<gene>
    <name evidence="4" type="ORF">FMM08_03225</name>
</gene>
<feature type="domain" description="HTH tetR-type" evidence="3">
    <location>
        <begin position="28"/>
        <end position="88"/>
    </location>
</feature>
<keyword evidence="5" id="KW-1185">Reference proteome</keyword>
<evidence type="ECO:0000259" key="3">
    <source>
        <dbReference type="PROSITE" id="PS50977"/>
    </source>
</evidence>
<comment type="caution">
    <text evidence="4">The sequence shown here is derived from an EMBL/GenBank/DDBJ whole genome shotgun (WGS) entry which is preliminary data.</text>
</comment>
<protein>
    <submittedName>
        <fullName evidence="4">TetR/AcrR family transcriptional regulator</fullName>
    </submittedName>
</protein>
<dbReference type="OrthoDB" id="4214267at2"/>
<evidence type="ECO:0000256" key="2">
    <source>
        <dbReference type="PROSITE-ProRule" id="PRU00335"/>
    </source>
</evidence>
<dbReference type="InterPro" id="IPR050109">
    <property type="entry name" value="HTH-type_TetR-like_transc_reg"/>
</dbReference>
<dbReference type="Gene3D" id="1.10.357.10">
    <property type="entry name" value="Tetracycline Repressor, domain 2"/>
    <property type="match status" value="1"/>
</dbReference>
<evidence type="ECO:0000256" key="1">
    <source>
        <dbReference type="ARBA" id="ARBA00023125"/>
    </source>
</evidence>
<name>A0A5C8ZKI3_9ACTN</name>
<dbReference type="PANTHER" id="PTHR30055:SF200">
    <property type="entry name" value="HTH-TYPE TRANSCRIPTIONAL REPRESSOR BDCR"/>
    <property type="match status" value="1"/>
</dbReference>
<evidence type="ECO:0000313" key="5">
    <source>
        <dbReference type="Proteomes" id="UP000321234"/>
    </source>
</evidence>
<feature type="DNA-binding region" description="H-T-H motif" evidence="2">
    <location>
        <begin position="51"/>
        <end position="70"/>
    </location>
</feature>
<reference evidence="4 5" key="1">
    <citation type="submission" date="2019-07" db="EMBL/GenBank/DDBJ databases">
        <title>Quadrisphaera sp. strain DD2A genome sequencing and assembly.</title>
        <authorList>
            <person name="Kim I."/>
        </authorList>
    </citation>
    <scope>NUCLEOTIDE SEQUENCE [LARGE SCALE GENOMIC DNA]</scope>
    <source>
        <strain evidence="4 5">DD2A</strain>
    </source>
</reference>
<sequence length="222" mass="23820">MRAGALTVLDEHTPAALRPALEPVPVLTPAGERLLDAASDLFHSRGVRAVGVDLIADTAGTTKKTLYDRFGSKDALVALYLLRRAHRWRAHVLDQLDALEVPGGPEPTRSQRVLRVFEVLETWMGEERRGCAFVNAFAELGGGDHPALPVIRAEKAWMRALFDELAADATAGAHLHLLYEGTLVVMTAGGDPTAAARARSAVLRVLQEPQVAEPSRGGPSPS</sequence>
<dbReference type="InterPro" id="IPR009057">
    <property type="entry name" value="Homeodomain-like_sf"/>
</dbReference>
<dbReference type="SUPFAM" id="SSF46689">
    <property type="entry name" value="Homeodomain-like"/>
    <property type="match status" value="1"/>
</dbReference>
<dbReference type="PROSITE" id="PS50977">
    <property type="entry name" value="HTH_TETR_2"/>
    <property type="match status" value="1"/>
</dbReference>
<evidence type="ECO:0000313" key="4">
    <source>
        <dbReference type="EMBL" id="TXR57628.1"/>
    </source>
</evidence>
<dbReference type="InterPro" id="IPR036271">
    <property type="entry name" value="Tet_transcr_reg_TetR-rel_C_sf"/>
</dbReference>
<organism evidence="4 5">
    <name type="scientific">Quadrisphaera setariae</name>
    <dbReference type="NCBI Taxonomy" id="2593304"/>
    <lineage>
        <taxon>Bacteria</taxon>
        <taxon>Bacillati</taxon>
        <taxon>Actinomycetota</taxon>
        <taxon>Actinomycetes</taxon>
        <taxon>Kineosporiales</taxon>
        <taxon>Kineosporiaceae</taxon>
        <taxon>Quadrisphaera</taxon>
    </lineage>
</organism>
<dbReference type="AlphaFoldDB" id="A0A5C8ZKI3"/>
<dbReference type="PANTHER" id="PTHR30055">
    <property type="entry name" value="HTH-TYPE TRANSCRIPTIONAL REGULATOR RUTR"/>
    <property type="match status" value="1"/>
</dbReference>
<dbReference type="PRINTS" id="PR00455">
    <property type="entry name" value="HTHTETR"/>
</dbReference>
<dbReference type="InterPro" id="IPR001647">
    <property type="entry name" value="HTH_TetR"/>
</dbReference>
<proteinExistence type="predicted"/>
<dbReference type="EMBL" id="VKAC01000002">
    <property type="protein sequence ID" value="TXR57628.1"/>
    <property type="molecule type" value="Genomic_DNA"/>
</dbReference>
<dbReference type="GO" id="GO:0000976">
    <property type="term" value="F:transcription cis-regulatory region binding"/>
    <property type="evidence" value="ECO:0007669"/>
    <property type="project" value="TreeGrafter"/>
</dbReference>